<comment type="caution">
    <text evidence="1">The sequence shown here is derived from an EMBL/GenBank/DDBJ whole genome shotgun (WGS) entry which is preliminary data.</text>
</comment>
<organism evidence="1 2">
    <name type="scientific">Coniosporium uncinatum</name>
    <dbReference type="NCBI Taxonomy" id="93489"/>
    <lineage>
        <taxon>Eukaryota</taxon>
        <taxon>Fungi</taxon>
        <taxon>Dikarya</taxon>
        <taxon>Ascomycota</taxon>
        <taxon>Pezizomycotina</taxon>
        <taxon>Dothideomycetes</taxon>
        <taxon>Dothideomycetes incertae sedis</taxon>
        <taxon>Coniosporium</taxon>
    </lineage>
</organism>
<evidence type="ECO:0000313" key="1">
    <source>
        <dbReference type="EMBL" id="KAK3063988.1"/>
    </source>
</evidence>
<name>A0ACC3D9M1_9PEZI</name>
<proteinExistence type="predicted"/>
<sequence>MADFFTNLWESVFTAGPTPTLVVATNASFCALQAVLLALYIATYSLHFVVLSFLCGGLWWGINWFVRELQEAEAKEEEAKRIRARQKGSEGDGSGEGEGGKGGDEGDDEMDEGTETEIDVSPAPTTPGAERASRRDEDLMPPPPKPSSASRSGSGSEQEGLLQGSQYSDLGATGSETQTRLVPPDAEGMRQRNSELDFSEMSASVSGTDSEWEKVSMGGS</sequence>
<dbReference type="EMBL" id="JAWDJW010006652">
    <property type="protein sequence ID" value="KAK3063988.1"/>
    <property type="molecule type" value="Genomic_DNA"/>
</dbReference>
<evidence type="ECO:0000313" key="2">
    <source>
        <dbReference type="Proteomes" id="UP001186974"/>
    </source>
</evidence>
<gene>
    <name evidence="1" type="ORF">LTS18_011145</name>
</gene>
<reference evidence="1" key="1">
    <citation type="submission" date="2024-09" db="EMBL/GenBank/DDBJ databases">
        <title>Black Yeasts Isolated from many extreme environments.</title>
        <authorList>
            <person name="Coleine C."/>
            <person name="Stajich J.E."/>
            <person name="Selbmann L."/>
        </authorList>
    </citation>
    <scope>NUCLEOTIDE SEQUENCE</scope>
    <source>
        <strain evidence="1">CCFEE 5737</strain>
    </source>
</reference>
<protein>
    <submittedName>
        <fullName evidence="1">Uncharacterized protein</fullName>
    </submittedName>
</protein>
<accession>A0ACC3D9M1</accession>
<dbReference type="Proteomes" id="UP001186974">
    <property type="component" value="Unassembled WGS sequence"/>
</dbReference>
<keyword evidence="2" id="KW-1185">Reference proteome</keyword>